<accession>A0AAV4NYQ1</accession>
<evidence type="ECO:0000313" key="1">
    <source>
        <dbReference type="EMBL" id="GIX89934.1"/>
    </source>
</evidence>
<gene>
    <name evidence="1" type="ORF">CEXT_200221</name>
</gene>
<dbReference type="AlphaFoldDB" id="A0AAV4NYQ1"/>
<dbReference type="EMBL" id="BPLR01003899">
    <property type="protein sequence ID" value="GIX89934.1"/>
    <property type="molecule type" value="Genomic_DNA"/>
</dbReference>
<reference evidence="1 2" key="1">
    <citation type="submission" date="2021-06" db="EMBL/GenBank/DDBJ databases">
        <title>Caerostris extrusa draft genome.</title>
        <authorList>
            <person name="Kono N."/>
            <person name="Arakawa K."/>
        </authorList>
    </citation>
    <scope>NUCLEOTIDE SEQUENCE [LARGE SCALE GENOMIC DNA]</scope>
</reference>
<proteinExistence type="predicted"/>
<name>A0AAV4NYQ1_CAEEX</name>
<protein>
    <submittedName>
        <fullName evidence="1">Uncharacterized protein</fullName>
    </submittedName>
</protein>
<organism evidence="1 2">
    <name type="scientific">Caerostris extrusa</name>
    <name type="common">Bark spider</name>
    <name type="synonym">Caerostris bankana</name>
    <dbReference type="NCBI Taxonomy" id="172846"/>
    <lineage>
        <taxon>Eukaryota</taxon>
        <taxon>Metazoa</taxon>
        <taxon>Ecdysozoa</taxon>
        <taxon>Arthropoda</taxon>
        <taxon>Chelicerata</taxon>
        <taxon>Arachnida</taxon>
        <taxon>Araneae</taxon>
        <taxon>Araneomorphae</taxon>
        <taxon>Entelegynae</taxon>
        <taxon>Araneoidea</taxon>
        <taxon>Araneidae</taxon>
        <taxon>Caerostris</taxon>
    </lineage>
</organism>
<sequence>MTFLMNSCLNYFCRNWPHRCNPFLQQFLATILKAAEGVDCVLKVNSMPIAVSSITTSSNPDTQKLLSKIENFTNASTNYILSQTTNPKPFSKSNFSRTRHRTPSNSPIPNIVGIIKKISKQRPQIFSALFVSGKCGGSSRADIQSA</sequence>
<comment type="caution">
    <text evidence="1">The sequence shown here is derived from an EMBL/GenBank/DDBJ whole genome shotgun (WGS) entry which is preliminary data.</text>
</comment>
<dbReference type="Proteomes" id="UP001054945">
    <property type="component" value="Unassembled WGS sequence"/>
</dbReference>
<evidence type="ECO:0000313" key="2">
    <source>
        <dbReference type="Proteomes" id="UP001054945"/>
    </source>
</evidence>
<keyword evidence="2" id="KW-1185">Reference proteome</keyword>